<name>A0A0F9F1N3_9ZZZZ</name>
<accession>A0A0F9F1N3</accession>
<organism evidence="1">
    <name type="scientific">marine sediment metagenome</name>
    <dbReference type="NCBI Taxonomy" id="412755"/>
    <lineage>
        <taxon>unclassified sequences</taxon>
        <taxon>metagenomes</taxon>
        <taxon>ecological metagenomes</taxon>
    </lineage>
</organism>
<comment type="caution">
    <text evidence="1">The sequence shown here is derived from an EMBL/GenBank/DDBJ whole genome shotgun (WGS) entry which is preliminary data.</text>
</comment>
<sequence>MDEVSRQITKQAIGITDEDLERLSPGMKKLLSDLPEKMKWKIIAEVTESKYCFAGLKPGDKFVFNFPVLNVSESTAAPCIEAIAPITNHIRAMVDRVAEGGDPNASVFATQQVSCMDVGLEHGGLGRVMFKVYAEKAG</sequence>
<reference evidence="1" key="1">
    <citation type="journal article" date="2015" name="Nature">
        <title>Complex archaea that bridge the gap between prokaryotes and eukaryotes.</title>
        <authorList>
            <person name="Spang A."/>
            <person name="Saw J.H."/>
            <person name="Jorgensen S.L."/>
            <person name="Zaremba-Niedzwiedzka K."/>
            <person name="Martijn J."/>
            <person name="Lind A.E."/>
            <person name="van Eijk R."/>
            <person name="Schleper C."/>
            <person name="Guy L."/>
            <person name="Ettema T.J."/>
        </authorList>
    </citation>
    <scope>NUCLEOTIDE SEQUENCE</scope>
</reference>
<dbReference type="EMBL" id="LAZR01025288">
    <property type="protein sequence ID" value="KKL72391.1"/>
    <property type="molecule type" value="Genomic_DNA"/>
</dbReference>
<proteinExistence type="predicted"/>
<protein>
    <submittedName>
        <fullName evidence="1">Uncharacterized protein</fullName>
    </submittedName>
</protein>
<dbReference type="AlphaFoldDB" id="A0A0F9F1N3"/>
<gene>
    <name evidence="1" type="ORF">LCGC14_2085380</name>
</gene>
<evidence type="ECO:0000313" key="1">
    <source>
        <dbReference type="EMBL" id="KKL72391.1"/>
    </source>
</evidence>